<proteinExistence type="predicted"/>
<sequence>MINIDVGWPDPGARCEVFISQIPRDTHEDLLIPCSDRVGPPGSSGLMMNFSGRTGLMTPKYSLECSRRRSPPAARPHAGAWLPPSVSLEQRRRDTSVSETCQSPPSKRNALKLGRSLPGRKGCLLRTPEATTPHPDFHSPQSWALPALARPSILVSASSGGACPHTSPSLLPPPSSSE</sequence>
<evidence type="ECO:0000313" key="3">
    <source>
        <dbReference type="Proteomes" id="UP001279410"/>
    </source>
</evidence>
<dbReference type="EMBL" id="BRZM01001345">
    <property type="protein sequence ID" value="GLD72991.1"/>
    <property type="molecule type" value="Genomic_DNA"/>
</dbReference>
<evidence type="ECO:0000313" key="2">
    <source>
        <dbReference type="EMBL" id="GLD72991.1"/>
    </source>
</evidence>
<organism evidence="2 3">
    <name type="scientific">Lates japonicus</name>
    <name type="common">Japanese lates</name>
    <dbReference type="NCBI Taxonomy" id="270547"/>
    <lineage>
        <taxon>Eukaryota</taxon>
        <taxon>Metazoa</taxon>
        <taxon>Chordata</taxon>
        <taxon>Craniata</taxon>
        <taxon>Vertebrata</taxon>
        <taxon>Euteleostomi</taxon>
        <taxon>Actinopterygii</taxon>
        <taxon>Neopterygii</taxon>
        <taxon>Teleostei</taxon>
        <taxon>Neoteleostei</taxon>
        <taxon>Acanthomorphata</taxon>
        <taxon>Carangaria</taxon>
        <taxon>Carangaria incertae sedis</taxon>
        <taxon>Centropomidae</taxon>
        <taxon>Lates</taxon>
    </lineage>
</organism>
<keyword evidence="3" id="KW-1185">Reference proteome</keyword>
<feature type="region of interest" description="Disordered" evidence="1">
    <location>
        <begin position="67"/>
        <end position="143"/>
    </location>
</feature>
<name>A0AAD3RLN4_LATJO</name>
<feature type="region of interest" description="Disordered" evidence="1">
    <location>
        <begin position="156"/>
        <end position="178"/>
    </location>
</feature>
<comment type="caution">
    <text evidence="2">The sequence shown here is derived from an EMBL/GenBank/DDBJ whole genome shotgun (WGS) entry which is preliminary data.</text>
</comment>
<evidence type="ECO:0000256" key="1">
    <source>
        <dbReference type="SAM" id="MobiDB-lite"/>
    </source>
</evidence>
<accession>A0AAD3RLN4</accession>
<reference evidence="2" key="1">
    <citation type="submission" date="2022-08" db="EMBL/GenBank/DDBJ databases">
        <title>Genome sequencing of akame (Lates japonicus).</title>
        <authorList>
            <person name="Hashiguchi Y."/>
            <person name="Takahashi H."/>
        </authorList>
    </citation>
    <scope>NUCLEOTIDE SEQUENCE</scope>
    <source>
        <strain evidence="2">Kochi</strain>
    </source>
</reference>
<dbReference type="AlphaFoldDB" id="A0AAD3RLN4"/>
<feature type="compositionally biased region" description="Polar residues" evidence="1">
    <location>
        <begin position="97"/>
        <end position="106"/>
    </location>
</feature>
<protein>
    <submittedName>
        <fullName evidence="2">Dead end protein homolog 1</fullName>
    </submittedName>
</protein>
<dbReference type="Proteomes" id="UP001279410">
    <property type="component" value="Unassembled WGS sequence"/>
</dbReference>
<gene>
    <name evidence="2" type="ORF">AKAME5_002431600</name>
</gene>